<proteinExistence type="predicted"/>
<name>A0AC60QWB7_IXOPE</name>
<organism evidence="1 2">
    <name type="scientific">Ixodes persulcatus</name>
    <name type="common">Taiga tick</name>
    <dbReference type="NCBI Taxonomy" id="34615"/>
    <lineage>
        <taxon>Eukaryota</taxon>
        <taxon>Metazoa</taxon>
        <taxon>Ecdysozoa</taxon>
        <taxon>Arthropoda</taxon>
        <taxon>Chelicerata</taxon>
        <taxon>Arachnida</taxon>
        <taxon>Acari</taxon>
        <taxon>Parasitiformes</taxon>
        <taxon>Ixodida</taxon>
        <taxon>Ixodoidea</taxon>
        <taxon>Ixodidae</taxon>
        <taxon>Ixodinae</taxon>
        <taxon>Ixodes</taxon>
    </lineage>
</organism>
<comment type="caution">
    <text evidence="1">The sequence shown here is derived from an EMBL/GenBank/DDBJ whole genome shotgun (WGS) entry which is preliminary data.</text>
</comment>
<evidence type="ECO:0000313" key="1">
    <source>
        <dbReference type="EMBL" id="KAG0443061.1"/>
    </source>
</evidence>
<sequence>MNHVWAVTFKSEESKKLLAMCELVVKGRRCVVVDTSNKEVWMKLHWLLYNVADDDVAAALAPYGEVVEDAKEKWRVDGGVSIGTNTRTAVLRLKGGVTVDDTPHQQRECSVPRCNVCRRFGHEGAQCARTYAAATAPVGSDEKSDLFKDEADAEEAAAGSFDMSTSTAGAAPAYVGDEAASVEGAARGADVTLKGELRDCTAGEVTAPSTRHAKAHDDGNAEAVGDVPTDDTVASASGLTTKRTREDSAWTPPWQARRGGPPRRRPSGECASPRNRTFQWHYRRAARPPHSVCETGPDWDLGVYAAGSQSPPLRRDRAKAMRAE</sequence>
<reference evidence="1 2" key="1">
    <citation type="journal article" date="2020" name="Cell">
        <title>Large-Scale Comparative Analyses of Tick Genomes Elucidate Their Genetic Diversity and Vector Capacities.</title>
        <authorList>
            <consortium name="Tick Genome and Microbiome Consortium (TIGMIC)"/>
            <person name="Jia N."/>
            <person name="Wang J."/>
            <person name="Shi W."/>
            <person name="Du L."/>
            <person name="Sun Y."/>
            <person name="Zhan W."/>
            <person name="Jiang J.F."/>
            <person name="Wang Q."/>
            <person name="Zhang B."/>
            <person name="Ji P."/>
            <person name="Bell-Sakyi L."/>
            <person name="Cui X.M."/>
            <person name="Yuan T.T."/>
            <person name="Jiang B.G."/>
            <person name="Yang W.F."/>
            <person name="Lam T.T."/>
            <person name="Chang Q.C."/>
            <person name="Ding S.J."/>
            <person name="Wang X.J."/>
            <person name="Zhu J.G."/>
            <person name="Ruan X.D."/>
            <person name="Zhao L."/>
            <person name="Wei J.T."/>
            <person name="Ye R.Z."/>
            <person name="Que T.C."/>
            <person name="Du C.H."/>
            <person name="Zhou Y.H."/>
            <person name="Cheng J.X."/>
            <person name="Dai P.F."/>
            <person name="Guo W.B."/>
            <person name="Han X.H."/>
            <person name="Huang E.J."/>
            <person name="Li L.F."/>
            <person name="Wei W."/>
            <person name="Gao Y.C."/>
            <person name="Liu J.Z."/>
            <person name="Shao H.Z."/>
            <person name="Wang X."/>
            <person name="Wang C.C."/>
            <person name="Yang T.C."/>
            <person name="Huo Q.B."/>
            <person name="Li W."/>
            <person name="Chen H.Y."/>
            <person name="Chen S.E."/>
            <person name="Zhou L.G."/>
            <person name="Ni X.B."/>
            <person name="Tian J.H."/>
            <person name="Sheng Y."/>
            <person name="Liu T."/>
            <person name="Pan Y.S."/>
            <person name="Xia L.Y."/>
            <person name="Li J."/>
            <person name="Zhao F."/>
            <person name="Cao W.C."/>
        </authorList>
    </citation>
    <scope>NUCLEOTIDE SEQUENCE [LARGE SCALE GENOMIC DNA]</scope>
    <source>
        <strain evidence="1">Iper-2018</strain>
    </source>
</reference>
<keyword evidence="2" id="KW-1185">Reference proteome</keyword>
<gene>
    <name evidence="1" type="ORF">HPB47_015329</name>
</gene>
<protein>
    <submittedName>
        <fullName evidence="1">Uncharacterized protein</fullName>
    </submittedName>
</protein>
<feature type="non-terminal residue" evidence="1">
    <location>
        <position position="324"/>
    </location>
</feature>
<dbReference type="Proteomes" id="UP000805193">
    <property type="component" value="Unassembled WGS sequence"/>
</dbReference>
<evidence type="ECO:0000313" key="2">
    <source>
        <dbReference type="Proteomes" id="UP000805193"/>
    </source>
</evidence>
<dbReference type="EMBL" id="JABSTQ010003886">
    <property type="protein sequence ID" value="KAG0443061.1"/>
    <property type="molecule type" value="Genomic_DNA"/>
</dbReference>
<accession>A0AC60QWB7</accession>